<evidence type="ECO:0000256" key="1">
    <source>
        <dbReference type="PROSITE-ProRule" id="PRU00464"/>
    </source>
</evidence>
<comment type="caution">
    <text evidence="3">The sequence shown here is derived from an EMBL/GenBank/DDBJ whole genome shotgun (WGS) entry which is preliminary data.</text>
</comment>
<keyword evidence="4" id="KW-1185">Reference proteome</keyword>
<dbReference type="InterPro" id="IPR011146">
    <property type="entry name" value="HIT-like"/>
</dbReference>
<keyword evidence="3" id="KW-0378">Hydrolase</keyword>
<accession>A0A2T5VH30</accession>
<dbReference type="InterPro" id="IPR026026">
    <property type="entry name" value="HIT_Hint"/>
</dbReference>
<sequence>MSDAFSLDPRLEADSLSLTDMPLSHVRLMNDARFPWLVLIPRKADLEELTDLEAGERTLLMEEIAHASKVLQLATDCDKLNVGALGNVVRQLHIHVVARFENDAAWDGPVWGAGERVPYTSEAGERMCGDLIERLRVRSR</sequence>
<dbReference type="AlphaFoldDB" id="A0A2T5VH30"/>
<dbReference type="PROSITE" id="PS51084">
    <property type="entry name" value="HIT_2"/>
    <property type="match status" value="1"/>
</dbReference>
<dbReference type="SUPFAM" id="SSF54197">
    <property type="entry name" value="HIT-like"/>
    <property type="match status" value="1"/>
</dbReference>
<evidence type="ECO:0000259" key="2">
    <source>
        <dbReference type="PROSITE" id="PS51084"/>
    </source>
</evidence>
<proteinExistence type="predicted"/>
<dbReference type="Pfam" id="PF01230">
    <property type="entry name" value="HIT"/>
    <property type="match status" value="1"/>
</dbReference>
<evidence type="ECO:0000313" key="3">
    <source>
        <dbReference type="EMBL" id="PTW63060.1"/>
    </source>
</evidence>
<gene>
    <name evidence="3" type="ORF">C8N35_1011109</name>
</gene>
<dbReference type="Proteomes" id="UP000244081">
    <property type="component" value="Unassembled WGS sequence"/>
</dbReference>
<name>A0A2T5VH30_9HYPH</name>
<dbReference type="OrthoDB" id="9799145at2"/>
<organism evidence="3 4">
    <name type="scientific">Breoghania corrubedonensis</name>
    <dbReference type="NCBI Taxonomy" id="665038"/>
    <lineage>
        <taxon>Bacteria</taxon>
        <taxon>Pseudomonadati</taxon>
        <taxon>Pseudomonadota</taxon>
        <taxon>Alphaproteobacteria</taxon>
        <taxon>Hyphomicrobiales</taxon>
        <taxon>Stappiaceae</taxon>
        <taxon>Breoghania</taxon>
    </lineage>
</organism>
<evidence type="ECO:0000313" key="4">
    <source>
        <dbReference type="Proteomes" id="UP000244081"/>
    </source>
</evidence>
<dbReference type="PIRSF" id="PIRSF000714">
    <property type="entry name" value="HIT"/>
    <property type="match status" value="1"/>
</dbReference>
<dbReference type="EMBL" id="QAYG01000001">
    <property type="protein sequence ID" value="PTW63060.1"/>
    <property type="molecule type" value="Genomic_DNA"/>
</dbReference>
<dbReference type="GO" id="GO:0016787">
    <property type="term" value="F:hydrolase activity"/>
    <property type="evidence" value="ECO:0007669"/>
    <property type="project" value="UniProtKB-KW"/>
</dbReference>
<dbReference type="InterPro" id="IPR036265">
    <property type="entry name" value="HIT-like_sf"/>
</dbReference>
<comment type="caution">
    <text evidence="1">Lacks conserved residue(s) required for the propagation of feature annotation.</text>
</comment>
<protein>
    <submittedName>
        <fullName evidence="3">Diadenosine tetraphosphate (Ap4A) HIT family hydrolase</fullName>
    </submittedName>
</protein>
<reference evidence="3 4" key="1">
    <citation type="submission" date="2018-04" db="EMBL/GenBank/DDBJ databases">
        <title>Genomic Encyclopedia of Archaeal and Bacterial Type Strains, Phase II (KMG-II): from individual species to whole genera.</title>
        <authorList>
            <person name="Goeker M."/>
        </authorList>
    </citation>
    <scope>NUCLEOTIDE SEQUENCE [LARGE SCALE GENOMIC DNA]</scope>
    <source>
        <strain evidence="3 4">DSM 23382</strain>
    </source>
</reference>
<feature type="domain" description="HIT" evidence="2">
    <location>
        <begin position="37"/>
        <end position="106"/>
    </location>
</feature>
<dbReference type="Gene3D" id="3.30.428.10">
    <property type="entry name" value="HIT-like"/>
    <property type="match status" value="1"/>
</dbReference>
<dbReference type="RefSeq" id="WP_107988542.1">
    <property type="nucleotide sequence ID" value="NZ_QAYG01000001.1"/>
</dbReference>